<dbReference type="AlphaFoldDB" id="A0A538SNU5"/>
<dbReference type="EMBL" id="VBOU01000091">
    <property type="protein sequence ID" value="TMQ53039.1"/>
    <property type="molecule type" value="Genomic_DNA"/>
</dbReference>
<dbReference type="Proteomes" id="UP000319829">
    <property type="component" value="Unassembled WGS sequence"/>
</dbReference>
<gene>
    <name evidence="2" type="ORF">E6K74_10685</name>
</gene>
<dbReference type="PROSITE" id="PS51257">
    <property type="entry name" value="PROKAR_LIPOPROTEIN"/>
    <property type="match status" value="1"/>
</dbReference>
<organism evidence="2 3">
    <name type="scientific">Eiseniibacteriota bacterium</name>
    <dbReference type="NCBI Taxonomy" id="2212470"/>
    <lineage>
        <taxon>Bacteria</taxon>
        <taxon>Candidatus Eiseniibacteriota</taxon>
    </lineage>
</organism>
<proteinExistence type="predicted"/>
<evidence type="ECO:0000313" key="2">
    <source>
        <dbReference type="EMBL" id="TMQ53039.1"/>
    </source>
</evidence>
<reference evidence="2 3" key="1">
    <citation type="journal article" date="2019" name="Nat. Microbiol.">
        <title>Mediterranean grassland soil C-N compound turnover is dependent on rainfall and depth, and is mediated by genomically divergent microorganisms.</title>
        <authorList>
            <person name="Diamond S."/>
            <person name="Andeer P.F."/>
            <person name="Li Z."/>
            <person name="Crits-Christoph A."/>
            <person name="Burstein D."/>
            <person name="Anantharaman K."/>
            <person name="Lane K.R."/>
            <person name="Thomas B.C."/>
            <person name="Pan C."/>
            <person name="Northen T.R."/>
            <person name="Banfield J.F."/>
        </authorList>
    </citation>
    <scope>NUCLEOTIDE SEQUENCE [LARGE SCALE GENOMIC DNA]</scope>
    <source>
        <strain evidence="2">WS_4</strain>
    </source>
</reference>
<feature type="chain" id="PRO_5021879410" description="Glycine zipper 2TM domain-containing protein" evidence="1">
    <location>
        <begin position="27"/>
        <end position="216"/>
    </location>
</feature>
<keyword evidence="1" id="KW-0732">Signal</keyword>
<feature type="signal peptide" evidence="1">
    <location>
        <begin position="1"/>
        <end position="26"/>
    </location>
</feature>
<evidence type="ECO:0000313" key="3">
    <source>
        <dbReference type="Proteomes" id="UP000319829"/>
    </source>
</evidence>
<comment type="caution">
    <text evidence="2">The sequence shown here is derived from an EMBL/GenBank/DDBJ whole genome shotgun (WGS) entry which is preliminary data.</text>
</comment>
<sequence>MKRSLAMRLHRPALLASALAFLLVSAGGCGRNTAVAEKEKEETLTAGTAFVGALQTTIDTGRNKVGDPVTVRTLEPVRVNEKTIVPAGATIHGQVTHIDPAGRIAGGAELTLRFTELTMADGTSYAISCEPFRLKGKGDAGESAKEIGGGAVAGGIVGGILGGKKSIVKGAAVGAVLGTGVAVATKGDQIVLPAGQKLKVTLTAPVAIQLKPAPAA</sequence>
<accession>A0A538SNU5</accession>
<evidence type="ECO:0008006" key="4">
    <source>
        <dbReference type="Google" id="ProtNLM"/>
    </source>
</evidence>
<evidence type="ECO:0000256" key="1">
    <source>
        <dbReference type="SAM" id="SignalP"/>
    </source>
</evidence>
<name>A0A538SNU5_UNCEI</name>
<protein>
    <recommendedName>
        <fullName evidence="4">Glycine zipper 2TM domain-containing protein</fullName>
    </recommendedName>
</protein>